<dbReference type="RefSeq" id="WP_067983877.1">
    <property type="nucleotide sequence ID" value="NZ_VMSD01000006.1"/>
</dbReference>
<proteinExistence type="predicted"/>
<feature type="transmembrane region" description="Helical" evidence="1">
    <location>
        <begin position="114"/>
        <end position="132"/>
    </location>
</feature>
<comment type="caution">
    <text evidence="2">The sequence shown here is derived from an EMBL/GenBank/DDBJ whole genome shotgun (WGS) entry which is preliminary data.</text>
</comment>
<name>A0ABQ6YIQ3_9NOCA</name>
<reference evidence="2 3" key="1">
    <citation type="submission" date="2019-07" db="EMBL/GenBank/DDBJ databases">
        <title>Genomic Encyclopedia of Type Strains, Phase IV (KMG-IV): sequencing the most valuable type-strain genomes for metagenomic binning, comparative biology and taxonomic classification.</title>
        <authorList>
            <person name="Goeker M."/>
        </authorList>
    </citation>
    <scope>NUCLEOTIDE SEQUENCE [LARGE SCALE GENOMIC DNA]</scope>
    <source>
        <strain evidence="2 3">DSM 44831</strain>
    </source>
</reference>
<accession>A0ABQ6YIQ3</accession>
<evidence type="ECO:0000313" key="2">
    <source>
        <dbReference type="EMBL" id="KAF0845664.1"/>
    </source>
</evidence>
<dbReference type="Proteomes" id="UP000798951">
    <property type="component" value="Unassembled WGS sequence"/>
</dbReference>
<feature type="transmembrane region" description="Helical" evidence="1">
    <location>
        <begin position="138"/>
        <end position="159"/>
    </location>
</feature>
<organism evidence="2 3">
    <name type="scientific">Nocardia caishijiensis</name>
    <dbReference type="NCBI Taxonomy" id="184756"/>
    <lineage>
        <taxon>Bacteria</taxon>
        <taxon>Bacillati</taxon>
        <taxon>Actinomycetota</taxon>
        <taxon>Actinomycetes</taxon>
        <taxon>Mycobacteriales</taxon>
        <taxon>Nocardiaceae</taxon>
        <taxon>Nocardia</taxon>
    </lineage>
</organism>
<protein>
    <submittedName>
        <fullName evidence="2">Uncharacterized protein</fullName>
    </submittedName>
</protein>
<sequence>MNPPETVTLPLSGYVVDPYMESDRLQLTVDGLLPPVCIRHGDPAVRPKRAFLRFWGRPGAYRPEGSGRVLWESVKSVLAPPWVTYVSEPFAVVSASWPECVRCGERNNAKYKRMIIYFGIALVPLLVGIAWMTIHASAFAFLTCVISALVIFPLALFAWPAVFAKDERYLEAELAPDGSRLTLRAHPNFVAAWGRR</sequence>
<keyword evidence="1" id="KW-0812">Transmembrane</keyword>
<dbReference type="EMBL" id="VMSD01000006">
    <property type="protein sequence ID" value="KAF0845664.1"/>
    <property type="molecule type" value="Genomic_DNA"/>
</dbReference>
<evidence type="ECO:0000256" key="1">
    <source>
        <dbReference type="SAM" id="Phobius"/>
    </source>
</evidence>
<keyword evidence="3" id="KW-1185">Reference proteome</keyword>
<keyword evidence="1" id="KW-0472">Membrane</keyword>
<gene>
    <name evidence="2" type="ORF">FNL39_10650</name>
</gene>
<evidence type="ECO:0000313" key="3">
    <source>
        <dbReference type="Proteomes" id="UP000798951"/>
    </source>
</evidence>
<keyword evidence="1" id="KW-1133">Transmembrane helix</keyword>